<comment type="caution">
    <text evidence="7">The sequence shown here is derived from an EMBL/GenBank/DDBJ whole genome shotgun (WGS) entry which is preliminary data.</text>
</comment>
<dbReference type="Proteomes" id="UP000095455">
    <property type="component" value="Unassembled WGS sequence"/>
</dbReference>
<keyword evidence="1 5" id="KW-0547">Nucleotide-binding</keyword>
<dbReference type="SUPFAM" id="SSF52540">
    <property type="entry name" value="P-loop containing nucleoside triphosphate hydrolases"/>
    <property type="match status" value="1"/>
</dbReference>
<feature type="domain" description="UvrD-like helicase ATP-binding" evidence="6">
    <location>
        <begin position="20"/>
        <end position="390"/>
    </location>
</feature>
<dbReference type="GO" id="GO:0003677">
    <property type="term" value="F:DNA binding"/>
    <property type="evidence" value="ECO:0007669"/>
    <property type="project" value="InterPro"/>
</dbReference>
<name>A0A8D9LCB5_PARDI</name>
<dbReference type="GO" id="GO:0005524">
    <property type="term" value="F:ATP binding"/>
    <property type="evidence" value="ECO:0007669"/>
    <property type="project" value="UniProtKB-UniRule"/>
</dbReference>
<dbReference type="PANTHER" id="PTHR11070">
    <property type="entry name" value="UVRD / RECB / PCRA DNA HELICASE FAMILY MEMBER"/>
    <property type="match status" value="1"/>
</dbReference>
<evidence type="ECO:0000313" key="8">
    <source>
        <dbReference type="Proteomes" id="UP000095455"/>
    </source>
</evidence>
<evidence type="ECO:0000256" key="2">
    <source>
        <dbReference type="ARBA" id="ARBA00022801"/>
    </source>
</evidence>
<dbReference type="GO" id="GO:0043138">
    <property type="term" value="F:3'-5' DNA helicase activity"/>
    <property type="evidence" value="ECO:0007669"/>
    <property type="project" value="TreeGrafter"/>
</dbReference>
<feature type="binding site" evidence="5">
    <location>
        <begin position="41"/>
        <end position="48"/>
    </location>
    <ligand>
        <name>ATP</name>
        <dbReference type="ChEBI" id="CHEBI:30616"/>
    </ligand>
</feature>
<reference evidence="7 8" key="1">
    <citation type="submission" date="2015-09" db="EMBL/GenBank/DDBJ databases">
        <authorList>
            <consortium name="Pathogen Informatics"/>
        </authorList>
    </citation>
    <scope>NUCLEOTIDE SEQUENCE [LARGE SCALE GENOMIC DNA]</scope>
    <source>
        <strain evidence="7 8">2789STDY5608822</strain>
    </source>
</reference>
<keyword evidence="4 5" id="KW-0067">ATP-binding</keyword>
<evidence type="ECO:0000256" key="5">
    <source>
        <dbReference type="PROSITE-ProRule" id="PRU00560"/>
    </source>
</evidence>
<evidence type="ECO:0000256" key="3">
    <source>
        <dbReference type="ARBA" id="ARBA00022806"/>
    </source>
</evidence>
<dbReference type="GO" id="GO:0000725">
    <property type="term" value="P:recombinational repair"/>
    <property type="evidence" value="ECO:0007669"/>
    <property type="project" value="TreeGrafter"/>
</dbReference>
<dbReference type="PANTHER" id="PTHR11070:SF17">
    <property type="entry name" value="DNA HELICASE IV"/>
    <property type="match status" value="1"/>
</dbReference>
<dbReference type="PROSITE" id="PS51198">
    <property type="entry name" value="UVRD_HELICASE_ATP_BIND"/>
    <property type="match status" value="1"/>
</dbReference>
<keyword evidence="2 5" id="KW-0378">Hydrolase</keyword>
<keyword evidence="3 5" id="KW-0347">Helicase</keyword>
<dbReference type="EMBL" id="CYYK01000012">
    <property type="protein sequence ID" value="CUO85027.1"/>
    <property type="molecule type" value="Genomic_DNA"/>
</dbReference>
<evidence type="ECO:0000259" key="6">
    <source>
        <dbReference type="PROSITE" id="PS51198"/>
    </source>
</evidence>
<accession>A0A8D9LCB5</accession>
<dbReference type="InterPro" id="IPR014016">
    <property type="entry name" value="UvrD-like_ATP-bd"/>
</dbReference>
<evidence type="ECO:0000256" key="1">
    <source>
        <dbReference type="ARBA" id="ARBA00022741"/>
    </source>
</evidence>
<evidence type="ECO:0000313" key="7">
    <source>
        <dbReference type="EMBL" id="CUO85027.1"/>
    </source>
</evidence>
<dbReference type="RefSeq" id="WP_057317464.1">
    <property type="nucleotide sequence ID" value="NZ_CYYK01000012.1"/>
</dbReference>
<proteinExistence type="predicted"/>
<dbReference type="Pfam" id="PF00580">
    <property type="entry name" value="UvrD-helicase"/>
    <property type="match status" value="1"/>
</dbReference>
<protein>
    <submittedName>
        <fullName evidence="7">DNA-dependent helicase II</fullName>
    </submittedName>
</protein>
<dbReference type="AlphaFoldDB" id="A0A8D9LCB5"/>
<dbReference type="InterPro" id="IPR027417">
    <property type="entry name" value="P-loop_NTPase"/>
</dbReference>
<organism evidence="7 8">
    <name type="scientific">Parabacteroides distasonis</name>
    <dbReference type="NCBI Taxonomy" id="823"/>
    <lineage>
        <taxon>Bacteria</taxon>
        <taxon>Pseudomonadati</taxon>
        <taxon>Bacteroidota</taxon>
        <taxon>Bacteroidia</taxon>
        <taxon>Bacteroidales</taxon>
        <taxon>Tannerellaceae</taxon>
        <taxon>Parabacteroides</taxon>
    </lineage>
</organism>
<dbReference type="InterPro" id="IPR000212">
    <property type="entry name" value="DNA_helicase_UvrD/REP"/>
</dbReference>
<gene>
    <name evidence="7" type="ORF">ERS852380_03292</name>
</gene>
<sequence>MPFATDEELKIAHDILLKGKKPFDSTKVNIIKEDSSCYVQACPGSGKTTTLLAKLIILANKMPLPEGKGICVLTHTNVAIDEIKAKLGTKADVLFRYPNFFGTIQTFLHKYVTAAALHYFYGSQITYVDDEMSNAVFLKKYYKLPIRESKLRGQIFARTASKEHIINAAEIEALGGMDRLMAANVIKKKGKRVVKYDFQLAGYNLDTIPYEYRHLIRTKRDNILNSQGREIILSYKIDWENNKIITNSDPIGVDTSAGAEYMKIKKEMFSEGILSFQDAYDLAFRYIREKKLDFSRFSDKRFKYLFIDEVQDCDGLQVDLIQKIFDENKVVIQRFGDYCQAIYERDECSGPENDKLKDNQVLYIHDSNRFGEKIAKPLRSLCIEDNHQLHGNEEVPSVKPIIITYENPLSVLPKYVELLGTTLIPEMDNRSILDIANKERQEDPLHRINVKACGWVGKKGASAQKRFIESYFPPFEKKNVGPKVEGVSFNEFMFKNLHGAIKEHAISIIQGILKYLDLCEIRNGNRHYTKTSFLESLTATNIEHKDNFLKEVMNWALLTAKSDSDDDLNKIRSTIHQYITETILPIYRKEETPDALSFFNATNENLPEDQTTEHRNVYHGDNGKIDIEVSTVHAVKGETHAATLYLETFYNRHHESDRLAEQFKGVAYTGTNEDTLKNLRVTYVGMSRPRYLLCVAIQQDRFDKIDCEELRRIWKVEKA</sequence>
<dbReference type="Gene3D" id="3.40.50.300">
    <property type="entry name" value="P-loop containing nucleotide triphosphate hydrolases"/>
    <property type="match status" value="2"/>
</dbReference>
<dbReference type="GO" id="GO:0005829">
    <property type="term" value="C:cytosol"/>
    <property type="evidence" value="ECO:0007669"/>
    <property type="project" value="TreeGrafter"/>
</dbReference>
<evidence type="ECO:0000256" key="4">
    <source>
        <dbReference type="ARBA" id="ARBA00022840"/>
    </source>
</evidence>
<dbReference type="GO" id="GO:0016787">
    <property type="term" value="F:hydrolase activity"/>
    <property type="evidence" value="ECO:0007669"/>
    <property type="project" value="UniProtKB-UniRule"/>
</dbReference>